<name>A0A1Q3AEU8_ZYGRO</name>
<dbReference type="InterPro" id="IPR036188">
    <property type="entry name" value="FAD/NAD-bd_sf"/>
</dbReference>
<dbReference type="Gene3D" id="3.50.50.60">
    <property type="entry name" value="FAD/NAD(P)-binding domain"/>
    <property type="match status" value="2"/>
</dbReference>
<evidence type="ECO:0008006" key="9">
    <source>
        <dbReference type="Google" id="ProtNLM"/>
    </source>
</evidence>
<keyword evidence="5" id="KW-0521">NADP</keyword>
<evidence type="ECO:0000256" key="2">
    <source>
        <dbReference type="ARBA" id="ARBA00009183"/>
    </source>
</evidence>
<comment type="caution">
    <text evidence="7">The sequence shown here is derived from an EMBL/GenBank/DDBJ whole genome shotgun (WGS) entry which is preliminary data.</text>
</comment>
<proteinExistence type="inferred from homology"/>
<evidence type="ECO:0000313" key="8">
    <source>
        <dbReference type="Proteomes" id="UP000187013"/>
    </source>
</evidence>
<dbReference type="Pfam" id="PF00743">
    <property type="entry name" value="FMO-like"/>
    <property type="match status" value="2"/>
</dbReference>
<evidence type="ECO:0000256" key="3">
    <source>
        <dbReference type="ARBA" id="ARBA00022630"/>
    </source>
</evidence>
<keyword evidence="6" id="KW-0560">Oxidoreductase</keyword>
<dbReference type="GO" id="GO:0004499">
    <property type="term" value="F:N,N-dimethylaniline monooxygenase activity"/>
    <property type="evidence" value="ECO:0007669"/>
    <property type="project" value="InterPro"/>
</dbReference>
<organism evidence="7 8">
    <name type="scientific">Zygosaccharomyces rouxii</name>
    <dbReference type="NCBI Taxonomy" id="4956"/>
    <lineage>
        <taxon>Eukaryota</taxon>
        <taxon>Fungi</taxon>
        <taxon>Dikarya</taxon>
        <taxon>Ascomycota</taxon>
        <taxon>Saccharomycotina</taxon>
        <taxon>Saccharomycetes</taxon>
        <taxon>Saccharomycetales</taxon>
        <taxon>Saccharomycetaceae</taxon>
        <taxon>Zygosaccharomyces</taxon>
    </lineage>
</organism>
<keyword evidence="3" id="KW-0285">Flavoprotein</keyword>
<protein>
    <recommendedName>
        <fullName evidence="9">FAD/NAD(P)-binding domain-containing protein</fullName>
    </recommendedName>
</protein>
<keyword evidence="4" id="KW-0274">FAD</keyword>
<dbReference type="GO" id="GO:0050660">
    <property type="term" value="F:flavin adenine dinucleotide binding"/>
    <property type="evidence" value="ECO:0007669"/>
    <property type="project" value="InterPro"/>
</dbReference>
<dbReference type="GO" id="GO:0050661">
    <property type="term" value="F:NADP binding"/>
    <property type="evidence" value="ECO:0007669"/>
    <property type="project" value="InterPro"/>
</dbReference>
<comment type="similarity">
    <text evidence="2">Belongs to the FMO family.</text>
</comment>
<dbReference type="InterPro" id="IPR050346">
    <property type="entry name" value="FMO-like"/>
</dbReference>
<evidence type="ECO:0000256" key="1">
    <source>
        <dbReference type="ARBA" id="ARBA00001974"/>
    </source>
</evidence>
<reference evidence="7 8" key="1">
    <citation type="submission" date="2016-08" db="EMBL/GenBank/DDBJ databases">
        <title>Draft genome sequence of allopolyploid Zygosaccharomyces rouxii.</title>
        <authorList>
            <person name="Watanabe J."/>
            <person name="Uehara K."/>
            <person name="Mogi Y."/>
            <person name="Tsukioka Y."/>
        </authorList>
    </citation>
    <scope>NUCLEOTIDE SEQUENCE [LARGE SCALE GENOMIC DNA]</scope>
    <source>
        <strain evidence="7 8">NBRC 110957</strain>
    </source>
</reference>
<comment type="cofactor">
    <cofactor evidence="1">
        <name>FAD</name>
        <dbReference type="ChEBI" id="CHEBI:57692"/>
    </cofactor>
</comment>
<evidence type="ECO:0000313" key="7">
    <source>
        <dbReference type="EMBL" id="GAV54264.1"/>
    </source>
</evidence>
<dbReference type="FunFam" id="3.50.50.60:FF:000023">
    <property type="entry name" value="Dimethylaniline monooxygenase [N-oxide-forming]"/>
    <property type="match status" value="1"/>
</dbReference>
<sequence length="534" mass="60692">MTRDFNIQSVAIVGAGAAGLTTLFELLHTKRDGSTTIAYDSNGEIDESKIPNAYPAFTKVVSFEQNSQVGGIWSPSFDDPDVIPQELFDTEKYDDPWILKPRTSVPQEISKTDQDYSYLKPLITSDNGPHGLNWAKSGIYRHLFSNVPGRYLRTSFIPYRQRRSSNSLLHPLVTNYEVTDGLLSFTKRFDLQRHIRLNSEIVEIIKVDNKWKLTVKETVGDKVKWYTEFFDGVIVSTGHYSIPYLPRLPGLSQWNAKFKSSVFHSKSFRDPSIFKDKNVLFVGTGLSGLDILQYAFPIAKSVTVSRSVNKEEIYPWLSKAAVSDGINVKPHVKEFEPNNNREIVFEDGTSIENVDYVVFSRGYHWHYPFLNERDTGVSVLAAGHKKVPDGSSMVDGLFLNIFTIRDPTLTFNGVTLTPLKWPSFEITASAIAGVWTNRTRLPLPQEQLDYSDKKKKDVGQNLVYHYYPPGFFKEYVNQLRGYLPTGRNPSDIYDTNHLDDLKDSFTVAENLFYQYKEGKIPITGSLEALQVNKL</sequence>
<evidence type="ECO:0000256" key="5">
    <source>
        <dbReference type="ARBA" id="ARBA00022857"/>
    </source>
</evidence>
<gene>
    <name evidence="7" type="ORF">ZYGR_0AK07670</name>
</gene>
<dbReference type="OrthoDB" id="66881at2759"/>
<accession>A0A1Q3AEU8</accession>
<evidence type="ECO:0000256" key="6">
    <source>
        <dbReference type="ARBA" id="ARBA00023002"/>
    </source>
</evidence>
<dbReference type="SUPFAM" id="SSF51905">
    <property type="entry name" value="FAD/NAD(P)-binding domain"/>
    <property type="match status" value="2"/>
</dbReference>
<evidence type="ECO:0000256" key="4">
    <source>
        <dbReference type="ARBA" id="ARBA00022827"/>
    </source>
</evidence>
<dbReference type="PANTHER" id="PTHR23023">
    <property type="entry name" value="DIMETHYLANILINE MONOOXYGENASE"/>
    <property type="match status" value="1"/>
</dbReference>
<dbReference type="Proteomes" id="UP000187013">
    <property type="component" value="Unassembled WGS sequence"/>
</dbReference>
<dbReference type="AlphaFoldDB" id="A0A1Q3AEU8"/>
<dbReference type="InterPro" id="IPR020946">
    <property type="entry name" value="Flavin_mOase-like"/>
</dbReference>
<dbReference type="EMBL" id="BDGX01000037">
    <property type="protein sequence ID" value="GAV54264.1"/>
    <property type="molecule type" value="Genomic_DNA"/>
</dbReference>